<feature type="compositionally biased region" description="Low complexity" evidence="1">
    <location>
        <begin position="70"/>
        <end position="86"/>
    </location>
</feature>
<dbReference type="Proteomes" id="UP000242770">
    <property type="component" value="Unassembled WGS sequence"/>
</dbReference>
<organism evidence="2 4">
    <name type="scientific">Sporisorium scitamineum</name>
    <dbReference type="NCBI Taxonomy" id="49012"/>
    <lineage>
        <taxon>Eukaryota</taxon>
        <taxon>Fungi</taxon>
        <taxon>Dikarya</taxon>
        <taxon>Basidiomycota</taxon>
        <taxon>Ustilaginomycotina</taxon>
        <taxon>Ustilaginomycetes</taxon>
        <taxon>Ustilaginales</taxon>
        <taxon>Ustilaginaceae</taxon>
        <taxon>Sporisorium</taxon>
    </lineage>
</organism>
<feature type="region of interest" description="Disordered" evidence="1">
    <location>
        <begin position="1760"/>
        <end position="1780"/>
    </location>
</feature>
<proteinExistence type="predicted"/>
<feature type="compositionally biased region" description="Low complexity" evidence="1">
    <location>
        <begin position="1036"/>
        <end position="1053"/>
    </location>
</feature>
<evidence type="ECO:0000256" key="1">
    <source>
        <dbReference type="SAM" id="MobiDB-lite"/>
    </source>
</evidence>
<feature type="region of interest" description="Disordered" evidence="1">
    <location>
        <begin position="915"/>
        <end position="958"/>
    </location>
</feature>
<feature type="region of interest" description="Disordered" evidence="1">
    <location>
        <begin position="1283"/>
        <end position="1302"/>
    </location>
</feature>
<reference evidence="2" key="1">
    <citation type="submission" date="2014-06" db="EMBL/GenBank/DDBJ databases">
        <authorList>
            <person name="Berkman J.Paul."/>
        </authorList>
    </citation>
    <scope>NUCLEOTIDE SEQUENCE [LARGE SCALE GENOMIC DNA]</scope>
</reference>
<feature type="region of interest" description="Disordered" evidence="1">
    <location>
        <begin position="399"/>
        <end position="534"/>
    </location>
</feature>
<sequence>MQNSQSPVSAPSSSSLAAGAHSDLQRKPTWAQINFDDGFDLNLAASPGLAANAKATHLWSTSTNTTQPLANNNAPASTPAPTHPDTSIPIHPNAKPFVQHDRKLSLSPESTNKALPQLPPISGTAIHANNPEPSDRRQPSSESQTSISTTTLPTSTSFASTLHSRVPSSQDGARTPKPSTTPQVHSFASPIVTVATPEQPQRDQLSNTPTAHRRQSSGNILLDRRQPLPPQPVSSADMYINPIETLQSEASSRPGTAMSHLSGSNWMHDGSGNRSSIGTSSSTPMNQAKRASVLSFQTANSAGFTSGDEARASEREHLTDEAFATSNTPSTVQVAAAAQPNQACPWLDRGASGYGISPYERFVPGGMPGSFWDEPAAQTPTVPVVLSAAAAAAVDVASTPSQPATETPKSGAPSGFADVITNHADTNNADRRSVRESAAANPASTLAPINTQGLAPASPNAPLSSTTIAAPSDETAQAIRRSPELARDRRPSVPFPADAAAPLPPAKDVRSAQPAVPAVSFNSPRGDVGPAPADNVIPPPLPSEAVKDQPPFAPNMLMNGPADQRPVSDYRKKPLADISPAQKAAGLAHLQAQAKAAKQQASMDLQSHTPPPTNPPTEAPPIPVLERGRRKSNASLTANVALAQAAATGTGLPRGDAIDRPDTSSAESASQESSAPPDGEIEARAEWERRRRMKPKNTKRQPEPSKAQKGRSDTFKSQLRPLQLVPADNFNSFADRNGNSARGNGDRISLAPGDRNASALAPASADASRQTYSTQQLQKLQAREQRRSVGAFSAAMAAANVVSSGSNGPYPVFASPNTGPQKVGSRQYPGLMAQRSLVPPFELQHRPDGLPSGLIGPDGVRRSLNDPEVCLECMMRDEDMIDIRVVGEGIWERESDKDFEEAVRLEAEEAAAAAVNGGYGPSGSSGHGDSLSSHRDSRGSRRPRKKIGKGEPLTVERLKLHTQMNPPASSFRWRTLQTFLAVQAKYIAMEQQRMRLEAEKKTRQNTDSMSSRGSMVVLDAPAPAPAPTQQPERRLSSPFAPPREASAAAAAPSRQSMLQASTDDSGLTPQEKQEKERDVAAAQVARKKMTAGAAAPTTTPPLGMPAYPVTPLQTRTLPKTTPMRSGSDPEEQLGGPALTGGVLTPNSGRRVPFGSAQAARAAASVQDLRSASAGYPPSPADSLMPPSRSMMGTSPTGTPSRLAARSCASQLSLMHSGSMIDMHVDQEDRAEHRINQNGFLPGTPLGVESPAALNRSFYGFPGDGDSSLPDAAAFERSRVVSGDGYVDPMEAGPRGLDLDRDDSLQRKKKGFRGLFSKLTGGSSNGPSRENSGGPAAGGSLNGSIASRNASKRSQGSGAGSPGPRQNSFSADRSLDATSPQLNGMLSKARKSTSSFFRNGTEPDVEPKARTPQQGGSNSIFQNPPGMASQNSLDLGPFQPASPQANALGSPNGRVMQQQQQQRKAPNPLMQKYLNSPLPQMQASPVSSPVPTSQSPLSNGLAADRQPVYPHDARNGRMSSFASMRDLRPSALQPIPDVQQNADEMDPRKSMRSSGGSASLRKELPSMPSSTGESERQRTASIGAAGVRSSVLAPLSPMQASQGTNADTGYGTIADDASINSNGPRRPPKNPRRPDGTLDQPVFADANGGSNDGLVPPRRDFPQQGRSYSEAYTGAIASPVSTEQQTKKSIFRLPFGRKKRESTFGAGDKSNPSIVIGGADGIESQAQPRSTSSSFLPKLRSRKSYSGLGVPKASFQVERQRVLSSPHDASTAGLPPRSQSAFGMVPTQRFMSMDLPRRSMNVGRGNARNRLSTVQYGADDDEEDEEEDDEMEREPGYEAEFNRYAQEAAEEQYLNTGSRGGRDVGFGRKSLNLLREGFKMPLRTVSGDQKKQR</sequence>
<dbReference type="STRING" id="49012.A0A0F7RYN1"/>
<feature type="compositionally biased region" description="Low complexity" evidence="1">
    <location>
        <begin position="757"/>
        <end position="768"/>
    </location>
</feature>
<feature type="compositionally biased region" description="Pro residues" evidence="1">
    <location>
        <begin position="609"/>
        <end position="623"/>
    </location>
</feature>
<feature type="compositionally biased region" description="Polar residues" evidence="1">
    <location>
        <begin position="1190"/>
        <end position="1199"/>
    </location>
</feature>
<feature type="region of interest" description="Disordered" evidence="1">
    <location>
        <begin position="1797"/>
        <end position="1836"/>
    </location>
</feature>
<dbReference type="EMBL" id="CCFA01002573">
    <property type="protein sequence ID" value="CDS00433.1"/>
    <property type="molecule type" value="Genomic_DNA"/>
</dbReference>
<feature type="region of interest" description="Disordered" evidence="1">
    <location>
        <begin position="60"/>
        <end position="236"/>
    </location>
</feature>
<feature type="compositionally biased region" description="Basic and acidic residues" evidence="1">
    <location>
        <begin position="481"/>
        <end position="491"/>
    </location>
</feature>
<feature type="compositionally biased region" description="Low complexity" evidence="1">
    <location>
        <begin position="140"/>
        <end position="161"/>
    </location>
</feature>
<feature type="compositionally biased region" description="Polar residues" evidence="1">
    <location>
        <begin position="162"/>
        <end position="186"/>
    </location>
</feature>
<feature type="region of interest" description="Disordered" evidence="1">
    <location>
        <begin position="1170"/>
        <end position="1201"/>
    </location>
</feature>
<feature type="compositionally biased region" description="Polar residues" evidence="1">
    <location>
        <begin position="1054"/>
        <end position="1070"/>
    </location>
</feature>
<evidence type="ECO:0000313" key="4">
    <source>
        <dbReference type="Proteomes" id="UP000242770"/>
    </source>
</evidence>
<feature type="compositionally biased region" description="Polar residues" evidence="1">
    <location>
        <begin position="1319"/>
        <end position="1330"/>
    </location>
</feature>
<feature type="compositionally biased region" description="Polar residues" evidence="1">
    <location>
        <begin position="60"/>
        <end position="69"/>
    </location>
</feature>
<feature type="compositionally biased region" description="Polar residues" evidence="1">
    <location>
        <begin position="729"/>
        <end position="742"/>
    </location>
</feature>
<feature type="compositionally biased region" description="Acidic residues" evidence="1">
    <location>
        <begin position="1817"/>
        <end position="1831"/>
    </location>
</feature>
<feature type="region of interest" description="Disordered" evidence="1">
    <location>
        <begin position="1699"/>
        <end position="1737"/>
    </location>
</feature>
<feature type="compositionally biased region" description="Polar residues" evidence="1">
    <location>
        <begin position="1410"/>
        <end position="1432"/>
    </location>
</feature>
<feature type="region of interest" description="Disordered" evidence="1">
    <location>
        <begin position="1537"/>
        <end position="1580"/>
    </location>
</feature>
<feature type="compositionally biased region" description="Polar residues" evidence="1">
    <location>
        <begin position="442"/>
        <end position="453"/>
    </location>
</feature>
<feature type="compositionally biased region" description="Low complexity" evidence="1">
    <location>
        <begin position="1"/>
        <end position="22"/>
    </location>
</feature>
<gene>
    <name evidence="2" type="primary">SSCI43060.1</name>
    <name evidence="3" type="ORF">SPSC_01672</name>
</gene>
<name>A0A0F7RYN1_9BASI</name>
<feature type="compositionally biased region" description="Low complexity" evidence="1">
    <location>
        <begin position="1483"/>
        <end position="1497"/>
    </location>
</feature>
<feature type="compositionally biased region" description="Polar residues" evidence="1">
    <location>
        <begin position="1341"/>
        <end position="1355"/>
    </location>
</feature>
<feature type="compositionally biased region" description="Low complexity" evidence="1">
    <location>
        <begin position="582"/>
        <end position="601"/>
    </location>
</feature>
<accession>A0A0F7RYN1</accession>
<protein>
    <submittedName>
        <fullName evidence="2">Uncharacterized protein</fullName>
    </submittedName>
</protein>
<feature type="compositionally biased region" description="Basic residues" evidence="1">
    <location>
        <begin position="690"/>
        <end position="699"/>
    </location>
</feature>
<feature type="region of interest" description="Disordered" evidence="1">
    <location>
        <begin position="1311"/>
        <end position="1515"/>
    </location>
</feature>
<feature type="compositionally biased region" description="Polar residues" evidence="1">
    <location>
        <begin position="248"/>
        <end position="265"/>
    </location>
</feature>
<feature type="region of interest" description="Disordered" evidence="1">
    <location>
        <begin position="1"/>
        <end position="24"/>
    </location>
</feature>
<feature type="compositionally biased region" description="Low complexity" evidence="1">
    <location>
        <begin position="270"/>
        <end position="282"/>
    </location>
</feature>
<feature type="compositionally biased region" description="Polar residues" evidence="1">
    <location>
        <begin position="1472"/>
        <end position="1482"/>
    </location>
</feature>
<feature type="region of interest" description="Disordered" evidence="1">
    <location>
        <begin position="1018"/>
        <end position="1155"/>
    </location>
</feature>
<feature type="region of interest" description="Disordered" evidence="1">
    <location>
        <begin position="1596"/>
        <end position="1666"/>
    </location>
</feature>
<feature type="region of interest" description="Disordered" evidence="1">
    <location>
        <begin position="647"/>
        <end position="775"/>
    </location>
</feature>
<evidence type="ECO:0000313" key="2">
    <source>
        <dbReference type="EMBL" id="CDS00433.1"/>
    </source>
</evidence>
<feature type="region of interest" description="Disordered" evidence="1">
    <location>
        <begin position="248"/>
        <end position="290"/>
    </location>
</feature>
<reference evidence="4" key="2">
    <citation type="submission" date="2014-06" db="EMBL/GenBank/DDBJ databases">
        <authorList>
            <person name="Berkman P.J."/>
        </authorList>
    </citation>
    <scope>NUCLEOTIDE SEQUENCE [LARGE SCALE GENOMIC DNA]</scope>
</reference>
<keyword evidence="4" id="KW-1185">Reference proteome</keyword>
<evidence type="ECO:0000313" key="3">
    <source>
        <dbReference type="EMBL" id="CDU23042.1"/>
    </source>
</evidence>
<dbReference type="EMBL" id="LK056662">
    <property type="protein sequence ID" value="CDU23042.1"/>
    <property type="molecule type" value="Genomic_DNA"/>
</dbReference>
<reference evidence="3" key="3">
    <citation type="submission" date="2014-06" db="EMBL/GenBank/DDBJ databases">
        <authorList>
            <person name="Ju J."/>
            <person name="Zhang J."/>
        </authorList>
    </citation>
    <scope>NUCLEOTIDE SEQUENCE</scope>
    <source>
        <strain evidence="3">SscI8</strain>
    </source>
</reference>
<feature type="compositionally biased region" description="Polar residues" evidence="1">
    <location>
        <begin position="1723"/>
        <end position="1734"/>
    </location>
</feature>
<feature type="compositionally biased region" description="Low complexity" evidence="1">
    <location>
        <begin position="664"/>
        <end position="675"/>
    </location>
</feature>
<feature type="compositionally biased region" description="Polar residues" evidence="1">
    <location>
        <begin position="1363"/>
        <end position="1383"/>
    </location>
</feature>
<feature type="compositionally biased region" description="Polar residues" evidence="1">
    <location>
        <begin position="1111"/>
        <end position="1124"/>
    </location>
</feature>
<dbReference type="OrthoDB" id="3013446at2759"/>
<feature type="region of interest" description="Disordered" evidence="1">
    <location>
        <begin position="582"/>
        <end position="624"/>
    </location>
</feature>
<feature type="compositionally biased region" description="Gly residues" evidence="1">
    <location>
        <begin position="917"/>
        <end position="926"/>
    </location>
</feature>
<feature type="compositionally biased region" description="Polar residues" evidence="1">
    <location>
        <begin position="1597"/>
        <end position="1606"/>
    </location>
</feature>
<feature type="compositionally biased region" description="Polar residues" evidence="1">
    <location>
        <begin position="196"/>
        <end position="210"/>
    </location>
</feature>